<dbReference type="GO" id="GO:0000182">
    <property type="term" value="F:rDNA binding"/>
    <property type="evidence" value="ECO:0007669"/>
    <property type="project" value="TreeGrafter"/>
</dbReference>
<reference evidence="2 3" key="1">
    <citation type="journal article" date="2023" name="Elife">
        <title>Identification of key yeast species and microbe-microbe interactions impacting larval growth of Drosophila in the wild.</title>
        <authorList>
            <person name="Mure A."/>
            <person name="Sugiura Y."/>
            <person name="Maeda R."/>
            <person name="Honda K."/>
            <person name="Sakurai N."/>
            <person name="Takahashi Y."/>
            <person name="Watada M."/>
            <person name="Katoh T."/>
            <person name="Gotoh A."/>
            <person name="Gotoh Y."/>
            <person name="Taniguchi I."/>
            <person name="Nakamura K."/>
            <person name="Hayashi T."/>
            <person name="Katayama T."/>
            <person name="Uemura T."/>
            <person name="Hattori Y."/>
        </authorList>
    </citation>
    <scope>NUCLEOTIDE SEQUENCE [LARGE SCALE GENOMIC DNA]</scope>
    <source>
        <strain evidence="2 3">PK-24</strain>
    </source>
</reference>
<evidence type="ECO:0000313" key="2">
    <source>
        <dbReference type="EMBL" id="GMM44229.1"/>
    </source>
</evidence>
<dbReference type="Proteomes" id="UP001378960">
    <property type="component" value="Unassembled WGS sequence"/>
</dbReference>
<keyword evidence="3" id="KW-1185">Reference proteome</keyword>
<dbReference type="EMBL" id="BTGB01000001">
    <property type="protein sequence ID" value="GMM44229.1"/>
    <property type="molecule type" value="Genomic_DNA"/>
</dbReference>
<dbReference type="InterPro" id="IPR039601">
    <property type="entry name" value="Rrn5"/>
</dbReference>
<proteinExistence type="predicted"/>
<dbReference type="GO" id="GO:0042790">
    <property type="term" value="P:nucleolar large rRNA transcription by RNA polymerase I"/>
    <property type="evidence" value="ECO:0007669"/>
    <property type="project" value="InterPro"/>
</dbReference>
<gene>
    <name evidence="2" type="ORF">DAPK24_008040</name>
</gene>
<dbReference type="InterPro" id="IPR009057">
    <property type="entry name" value="Homeodomain-like_sf"/>
</dbReference>
<dbReference type="Gene3D" id="1.10.10.60">
    <property type="entry name" value="Homeodomain-like"/>
    <property type="match status" value="1"/>
</dbReference>
<organism evidence="2 3">
    <name type="scientific">Pichia kluyveri</name>
    <name type="common">Yeast</name>
    <dbReference type="NCBI Taxonomy" id="36015"/>
    <lineage>
        <taxon>Eukaryota</taxon>
        <taxon>Fungi</taxon>
        <taxon>Dikarya</taxon>
        <taxon>Ascomycota</taxon>
        <taxon>Saccharomycotina</taxon>
        <taxon>Pichiomycetes</taxon>
        <taxon>Pichiales</taxon>
        <taxon>Pichiaceae</taxon>
        <taxon>Pichia</taxon>
    </lineage>
</organism>
<dbReference type="GO" id="GO:0001181">
    <property type="term" value="F:RNA polymerase I general transcription initiation factor activity"/>
    <property type="evidence" value="ECO:0007669"/>
    <property type="project" value="TreeGrafter"/>
</dbReference>
<feature type="region of interest" description="Disordered" evidence="1">
    <location>
        <begin position="573"/>
        <end position="639"/>
    </location>
</feature>
<comment type="caution">
    <text evidence="2">The sequence shown here is derived from an EMBL/GenBank/DDBJ whole genome shotgun (WGS) entry which is preliminary data.</text>
</comment>
<dbReference type="PANTHER" id="PTHR28079:SF1">
    <property type="entry name" value="RNA POLYMERASE I-SPECIFIC TRANSCRIPTION INITIATION FACTOR RRN5"/>
    <property type="match status" value="1"/>
</dbReference>
<sequence>MVVDDSAGDSTVLGIHPRDEIEEESLPNRKRRIKKSTDTINIDEIEYKPIEFDDDDDYQLRLNMIKDPLVGYFYYCDLSGQLVSITNYFLKKTKTQFAKNIHRIKFKTWEMFKDEYRFTPMDRQVWTNIGPGLNIVEVSKTAIQYRKMLIDLLNHIYFGAVRGEREMDNALAERLVSFAKKYSIASSQDVSLQYFNLLTKEFNEFFDLDSAFGETFDLHIKHEPIYVNNDSFANDESEFKSSLKWTSQEKDIFYEALARYGISRADDISALLPQKSTIDVVNLYNLLSKELKRYKSDDQLKDKLISLEDMPMAYEMSEKYIEMEDQFAQSIEILDDQQFAMTPEFEKSYNYKTVKKEIKKFFNMEHIQDMLPILNDINKANKAYNGIDSTKMNEQITIDLYNLVYDYIRELIQQLLINKINGFTDTQELSWFGLKKHFKLVKDINSMIHIFDSNNLDIQYVKTKEDIVRIDKDYGDDEDDDDDDYDNYNYLPVLIMKEEKMLDYMHPRHVSVPDACNPYGLVITEEDMEKEIAEFSKDYKGSKKLYDFFSGKKLYKRRLFVKAFGDIYDDKEVNDVKEDDEEDNEEDNEEDDEEYQEDEVVELETVNNDVPKNVEEDDDDETTEYSSEDDDGDDEDDADDENLEYFTQIIENAENIDDLESDSEDENNDLLNQLNEYNTYHERIWFDEPFIVPDEKINEKYERVDRKNIDLTTKGHEYLQALIDDEEQRINKNDYQKSIKYENLYLSLLASKSEDNYTNDKIYADVISQFKYGGPIIDDDSWKSSSGGPLPYFADDDVKKNVHDSVFNIDRILDTGIDIVVNDEDVENFKHVYNDY</sequence>
<dbReference type="GO" id="GO:0000500">
    <property type="term" value="C:RNA polymerase I upstream activating factor complex"/>
    <property type="evidence" value="ECO:0007669"/>
    <property type="project" value="InterPro"/>
</dbReference>
<dbReference type="PANTHER" id="PTHR28079">
    <property type="entry name" value="RNA POLYMERASE I-SPECIFIC TRANSCRIPTION INITIATION FACTOR RRN5"/>
    <property type="match status" value="1"/>
</dbReference>
<dbReference type="AlphaFoldDB" id="A0AAV5QYE0"/>
<evidence type="ECO:0000256" key="1">
    <source>
        <dbReference type="SAM" id="MobiDB-lite"/>
    </source>
</evidence>
<dbReference type="SUPFAM" id="SSF46689">
    <property type="entry name" value="Homeodomain-like"/>
    <property type="match status" value="1"/>
</dbReference>
<feature type="compositionally biased region" description="Acidic residues" evidence="1">
    <location>
        <begin position="615"/>
        <end position="639"/>
    </location>
</feature>
<name>A0AAV5QYE0_PICKL</name>
<protein>
    <submittedName>
        <fullName evidence="2">Rrn5 protein</fullName>
    </submittedName>
</protein>
<dbReference type="GO" id="GO:0006361">
    <property type="term" value="P:transcription initiation at RNA polymerase I promoter"/>
    <property type="evidence" value="ECO:0007669"/>
    <property type="project" value="TreeGrafter"/>
</dbReference>
<feature type="compositionally biased region" description="Acidic residues" evidence="1">
    <location>
        <begin position="577"/>
        <end position="602"/>
    </location>
</feature>
<accession>A0AAV5QYE0</accession>
<evidence type="ECO:0000313" key="3">
    <source>
        <dbReference type="Proteomes" id="UP001378960"/>
    </source>
</evidence>